<evidence type="ECO:0000313" key="1">
    <source>
        <dbReference type="EMBL" id="ORM54304.1"/>
    </source>
</evidence>
<comment type="caution">
    <text evidence="1">The sequence shown here is derived from an EMBL/GenBank/DDBJ whole genome shotgun (WGS) entry which is preliminary data.</text>
</comment>
<dbReference type="OrthoDB" id="563289at2"/>
<dbReference type="Proteomes" id="UP000193933">
    <property type="component" value="Unassembled WGS sequence"/>
</dbReference>
<protein>
    <recommendedName>
        <fullName evidence="3">HNH nuclease domain-containing protein</fullName>
    </recommendedName>
</protein>
<dbReference type="EMBL" id="MLFN01000010">
    <property type="protein sequence ID" value="ORM54304.1"/>
    <property type="molecule type" value="Genomic_DNA"/>
</dbReference>
<sequence>MTTTKQPRNRKRCAHCKKRFEASRSSVRYCSSSCREAAKRKESDPAKERRQKSLKLAKHPLYILRQSKFITDLLQQIARHGSVDCLLDFPIESLYSLWKARGRLAFKTGTQVHIAHLVPCSKGGAYHPLNLSLLPATINQKQGARFRFPKGIGTQWTSNPIQPFTGDHEQIWTELVKKHRTKLTQFAKRHPKISGTERVRTAQRLLKAPETDIRYLSTVMSTAPENLSALCDRLSIAEVRQLNGTSTEDESEKWPAVMVHMFHLQRLKQFYTDSGKQCTDRFIKVISAFPSDKLPMDIIEIACCARPVEAMNTLLTHIIANEHDLPFTFEDIMMTLQTDENLFITSDRDGSNEHSQHVDLIHEKQFQRDEDLPAEMIAILDRLEAELFAKADKNARLALLKAKKTGQSPIYILEQAEQAFSGKPALFTRSMSRLVDILNDAS</sequence>
<keyword evidence="2" id="KW-1185">Reference proteome</keyword>
<reference evidence="1 2" key="1">
    <citation type="journal article" date="2017" name="Antonie Van Leeuwenhoek">
        <title>Phylogenomic resolution of the bacterial genus Pantoea and its relationship with Erwinia and Tatumella.</title>
        <authorList>
            <person name="Palmer M."/>
            <person name="Steenkamp E.T."/>
            <person name="Coetzee M.P."/>
            <person name="Chan W.Y."/>
            <person name="van Zyl E."/>
            <person name="De Maayer P."/>
            <person name="Coutinho T.A."/>
            <person name="Blom J."/>
            <person name="Smits T.H."/>
            <person name="Duffy B."/>
            <person name="Venter S.N."/>
        </authorList>
    </citation>
    <scope>NUCLEOTIDE SEQUENCE [LARGE SCALE GENOMIC DNA]</scope>
    <source>
        <strain evidence="1 2">LMG 24534</strain>
    </source>
</reference>
<dbReference type="AlphaFoldDB" id="A0A1X1BZ90"/>
<name>A0A1X1BZ90_9GAMM</name>
<evidence type="ECO:0000313" key="2">
    <source>
        <dbReference type="Proteomes" id="UP000193933"/>
    </source>
</evidence>
<gene>
    <name evidence="1" type="ORF">HA41_05895</name>
</gene>
<evidence type="ECO:0008006" key="3">
    <source>
        <dbReference type="Google" id="ProtNLM"/>
    </source>
</evidence>
<accession>A0A1X1BZ90</accession>
<proteinExistence type="predicted"/>
<dbReference type="RefSeq" id="WP_094120001.1">
    <property type="nucleotide sequence ID" value="NZ_MLFN01000010.1"/>
</dbReference>
<organism evidence="1 2">
    <name type="scientific">Pantoea conspicua</name>
    <dbReference type="NCBI Taxonomy" id="472705"/>
    <lineage>
        <taxon>Bacteria</taxon>
        <taxon>Pseudomonadati</taxon>
        <taxon>Pseudomonadota</taxon>
        <taxon>Gammaproteobacteria</taxon>
        <taxon>Enterobacterales</taxon>
        <taxon>Erwiniaceae</taxon>
        <taxon>Pantoea</taxon>
    </lineage>
</organism>